<accession>A0A8D8ANV0</accession>
<sequence length="146" mass="15122">MTSTCPAWLKPGSASGSPSSSFVCLKLTLRHGVGGASTSSTCACVFRITSLLKRDAISNCVVPRVVPACVPATPVTGNRVLLRLIPRRAKQASLISDAPEHESIIALAVWNLPCLPRSLMRAVGKTVVLAGGPPVASDFKLESSGG</sequence>
<name>A0A8D8ANV0_CULPI</name>
<protein>
    <submittedName>
        <fullName evidence="1">(northern house mosquito) hypothetical protein</fullName>
    </submittedName>
</protein>
<proteinExistence type="predicted"/>
<reference evidence="1" key="1">
    <citation type="submission" date="2021-05" db="EMBL/GenBank/DDBJ databases">
        <authorList>
            <person name="Alioto T."/>
            <person name="Alioto T."/>
            <person name="Gomez Garrido J."/>
        </authorList>
    </citation>
    <scope>NUCLEOTIDE SEQUENCE</scope>
</reference>
<dbReference type="AlphaFoldDB" id="A0A8D8ANV0"/>
<organism evidence="1">
    <name type="scientific">Culex pipiens</name>
    <name type="common">House mosquito</name>
    <dbReference type="NCBI Taxonomy" id="7175"/>
    <lineage>
        <taxon>Eukaryota</taxon>
        <taxon>Metazoa</taxon>
        <taxon>Ecdysozoa</taxon>
        <taxon>Arthropoda</taxon>
        <taxon>Hexapoda</taxon>
        <taxon>Insecta</taxon>
        <taxon>Pterygota</taxon>
        <taxon>Neoptera</taxon>
        <taxon>Endopterygota</taxon>
        <taxon>Diptera</taxon>
        <taxon>Nematocera</taxon>
        <taxon>Culicoidea</taxon>
        <taxon>Culicidae</taxon>
        <taxon>Culicinae</taxon>
        <taxon>Culicini</taxon>
        <taxon>Culex</taxon>
        <taxon>Culex</taxon>
    </lineage>
</organism>
<dbReference type="EMBL" id="HBUE01036407">
    <property type="protein sequence ID" value="CAG6458913.1"/>
    <property type="molecule type" value="Transcribed_RNA"/>
</dbReference>
<evidence type="ECO:0000313" key="1">
    <source>
        <dbReference type="EMBL" id="CAG6458913.1"/>
    </source>
</evidence>